<dbReference type="EMBL" id="AP021876">
    <property type="protein sequence ID" value="BBO81340.1"/>
    <property type="molecule type" value="Genomic_DNA"/>
</dbReference>
<dbReference type="AlphaFoldDB" id="A0A5K7ZQ14"/>
<evidence type="ECO:0000313" key="2">
    <source>
        <dbReference type="EMBL" id="BBO81340.1"/>
    </source>
</evidence>
<organism evidence="2 3">
    <name type="scientific">Desulfosarcina ovata subsp. sediminis</name>
    <dbReference type="NCBI Taxonomy" id="885957"/>
    <lineage>
        <taxon>Bacteria</taxon>
        <taxon>Pseudomonadati</taxon>
        <taxon>Thermodesulfobacteriota</taxon>
        <taxon>Desulfobacteria</taxon>
        <taxon>Desulfobacterales</taxon>
        <taxon>Desulfosarcinaceae</taxon>
        <taxon>Desulfosarcina</taxon>
    </lineage>
</organism>
<proteinExistence type="predicted"/>
<dbReference type="CDD" id="cd05403">
    <property type="entry name" value="NT_KNTase_like"/>
    <property type="match status" value="1"/>
</dbReference>
<dbReference type="Gene3D" id="3.30.460.10">
    <property type="entry name" value="Beta Polymerase, domain 2"/>
    <property type="match status" value="1"/>
</dbReference>
<dbReference type="Proteomes" id="UP000425960">
    <property type="component" value="Chromosome"/>
</dbReference>
<protein>
    <recommendedName>
        <fullName evidence="1">Polymerase beta nucleotidyltransferase domain-containing protein</fullName>
    </recommendedName>
</protein>
<name>A0A5K7ZQ14_9BACT</name>
<dbReference type="KEGG" id="dov:DSCO28_19060"/>
<reference evidence="2 3" key="1">
    <citation type="submission" date="2019-11" db="EMBL/GenBank/DDBJ databases">
        <title>Comparative genomics of hydrocarbon-degrading Desulfosarcina strains.</title>
        <authorList>
            <person name="Watanabe M."/>
            <person name="Kojima H."/>
            <person name="Fukui M."/>
        </authorList>
    </citation>
    <scope>NUCLEOTIDE SEQUENCE [LARGE SCALE GENOMIC DNA]</scope>
    <source>
        <strain evidence="2 3">28bB2T</strain>
    </source>
</reference>
<feature type="domain" description="Polymerase beta nucleotidyltransferase" evidence="1">
    <location>
        <begin position="14"/>
        <end position="78"/>
    </location>
</feature>
<evidence type="ECO:0000259" key="1">
    <source>
        <dbReference type="Pfam" id="PF18765"/>
    </source>
</evidence>
<evidence type="ECO:0000313" key="3">
    <source>
        <dbReference type="Proteomes" id="UP000425960"/>
    </source>
</evidence>
<dbReference type="InterPro" id="IPR041633">
    <property type="entry name" value="Polbeta"/>
</dbReference>
<sequence length="93" mass="11234">MKVYDRTWDAIDRLKERYPFDAVYFFGSLTKPYKFFGSSDIDIGIEGLDKYLHYRFISDLTGLLKREIDVVRLEDCPFAETIRKWGVQWKRRK</sequence>
<accession>A0A5K7ZQ14</accession>
<dbReference type="SUPFAM" id="SSF81301">
    <property type="entry name" value="Nucleotidyltransferase"/>
    <property type="match status" value="1"/>
</dbReference>
<dbReference type="Pfam" id="PF18765">
    <property type="entry name" value="Polbeta"/>
    <property type="match status" value="1"/>
</dbReference>
<dbReference type="InterPro" id="IPR043519">
    <property type="entry name" value="NT_sf"/>
</dbReference>
<gene>
    <name evidence="2" type="ORF">DSCO28_19060</name>
</gene>